<comment type="caution">
    <text evidence="3">The sequence shown here is derived from an EMBL/GenBank/DDBJ whole genome shotgun (WGS) entry which is preliminary data.</text>
</comment>
<dbReference type="Proteomes" id="UP000287023">
    <property type="component" value="Unassembled WGS sequence"/>
</dbReference>
<accession>A0A433KGA5</accession>
<keyword evidence="4" id="KW-1185">Reference proteome</keyword>
<feature type="compositionally biased region" description="Basic residues" evidence="1">
    <location>
        <begin position="12"/>
        <end position="23"/>
    </location>
</feature>
<feature type="compositionally biased region" description="Basic and acidic residues" evidence="1">
    <location>
        <begin position="25"/>
        <end position="34"/>
    </location>
</feature>
<feature type="region of interest" description="Disordered" evidence="1">
    <location>
        <begin position="1"/>
        <end position="34"/>
    </location>
</feature>
<reference evidence="3 4" key="1">
    <citation type="submission" date="2018-12" db="EMBL/GenBank/DDBJ databases">
        <title>three novel Halomonas strain isolated from plants.</title>
        <authorList>
            <person name="Sun C."/>
        </authorList>
    </citation>
    <scope>NUCLEOTIDE SEQUENCE [LARGE SCALE GENOMIC DNA]</scope>
    <source>
        <strain evidence="3 4">JCM 18142</strain>
    </source>
</reference>
<dbReference type="OrthoDB" id="7362772at2"/>
<evidence type="ECO:0000313" key="3">
    <source>
        <dbReference type="EMBL" id="RUR27720.1"/>
    </source>
</evidence>
<proteinExistence type="predicted"/>
<feature type="compositionally biased region" description="Polar residues" evidence="1">
    <location>
        <begin position="1"/>
        <end position="11"/>
    </location>
</feature>
<sequence length="143" mass="16261">MASPPSLTQGRWKSHRARPRPLRNKGGEVTDTKDEELVLEGVPVTTEVSRLRFDCPHCGSFMKVRTSKTPLSEYRVLYFNCSNEFGCGFRCKGGVTLDETLAFSYCPDPGVDIKPSPWLKRKLFLEAQGQIRLINDHMKELKQ</sequence>
<dbReference type="Pfam" id="PF04606">
    <property type="entry name" value="Ogr_Delta"/>
    <property type="match status" value="1"/>
</dbReference>
<evidence type="ECO:0000256" key="1">
    <source>
        <dbReference type="SAM" id="MobiDB-lite"/>
    </source>
</evidence>
<feature type="domain" description="Zinc finger Ogr/Delta-type" evidence="2">
    <location>
        <begin position="55"/>
        <end position="99"/>
    </location>
</feature>
<dbReference type="InterPro" id="IPR007684">
    <property type="entry name" value="Znf_Ogr/Delta"/>
</dbReference>
<gene>
    <name evidence="3" type="ORF">ELY38_18825</name>
</gene>
<evidence type="ECO:0000259" key="2">
    <source>
        <dbReference type="Pfam" id="PF04606"/>
    </source>
</evidence>
<evidence type="ECO:0000313" key="4">
    <source>
        <dbReference type="Proteomes" id="UP000287023"/>
    </source>
</evidence>
<dbReference type="AlphaFoldDB" id="A0A433KGA5"/>
<name>A0A433KGA5_9GAMM</name>
<protein>
    <recommendedName>
        <fullName evidence="2">Zinc finger Ogr/Delta-type domain-containing protein</fullName>
    </recommendedName>
</protein>
<organism evidence="3 4">
    <name type="scientific">Vreelandella nanhaiensis</name>
    <dbReference type="NCBI Taxonomy" id="1258546"/>
    <lineage>
        <taxon>Bacteria</taxon>
        <taxon>Pseudomonadati</taxon>
        <taxon>Pseudomonadota</taxon>
        <taxon>Gammaproteobacteria</taxon>
        <taxon>Oceanospirillales</taxon>
        <taxon>Halomonadaceae</taxon>
        <taxon>Vreelandella</taxon>
    </lineage>
</organism>
<dbReference type="EMBL" id="RZHF01000029">
    <property type="protein sequence ID" value="RUR27720.1"/>
    <property type="molecule type" value="Genomic_DNA"/>
</dbReference>